<proteinExistence type="predicted"/>
<comment type="caution">
    <text evidence="2">The sequence shown here is derived from an EMBL/GenBank/DDBJ whole genome shotgun (WGS) entry which is preliminary data.</text>
</comment>
<dbReference type="RefSeq" id="WP_149165847.1">
    <property type="nucleotide sequence ID" value="NZ_QOKV01000010.1"/>
</dbReference>
<protein>
    <submittedName>
        <fullName evidence="2">Uncharacterized protein</fullName>
    </submittedName>
</protein>
<sequence>MMPPLSTAPIAPSVNATSSSPPRLAVFVSGLDDTPAGRAAVALADALRRRGYGLDVMAPMGGGLLRAALHPGIGQIDLAKRHTGTSVLALARIVAERRPAGLIGVGGDAGLVTLGAVRLARQGTPAAVLEDQPPSVGGVRRALRRWLHPRACIVVSGAATPPEEAARLVLTAFGLPDEAR</sequence>
<accession>A0A6L3AZB1</accession>
<dbReference type="SUPFAM" id="SSF53756">
    <property type="entry name" value="UDP-Glycosyltransferase/glycogen phosphorylase"/>
    <property type="match status" value="1"/>
</dbReference>
<evidence type="ECO:0000256" key="1">
    <source>
        <dbReference type="SAM" id="MobiDB-lite"/>
    </source>
</evidence>
<name>A0A6L3AZB1_AZOBR</name>
<dbReference type="Proteomes" id="UP000476837">
    <property type="component" value="Unassembled WGS sequence"/>
</dbReference>
<reference evidence="2 3" key="1">
    <citation type="submission" date="2018-07" db="EMBL/GenBank/DDBJ databases">
        <title>Genome sequence of Roseomonas fauriae ATCC 49958.</title>
        <authorList>
            <person name="Sant'Anna F.H."/>
            <person name="Baldani J.I."/>
            <person name="Zilli J.E."/>
            <person name="Reis V.M."/>
            <person name="Hartmann A."/>
            <person name="Cruz L."/>
            <person name="de Souza E.M."/>
            <person name="de Oliveira Pedrosa F."/>
            <person name="Passaglia L.M.P."/>
        </authorList>
    </citation>
    <scope>NUCLEOTIDE SEQUENCE [LARGE SCALE GENOMIC DNA]</scope>
    <source>
        <strain evidence="2 3">ATCC 49958</strain>
    </source>
</reference>
<organism evidence="2 3">
    <name type="scientific">Azospirillum brasilense</name>
    <dbReference type="NCBI Taxonomy" id="192"/>
    <lineage>
        <taxon>Bacteria</taxon>
        <taxon>Pseudomonadati</taxon>
        <taxon>Pseudomonadota</taxon>
        <taxon>Alphaproteobacteria</taxon>
        <taxon>Rhodospirillales</taxon>
        <taxon>Azospirillaceae</taxon>
        <taxon>Azospirillum</taxon>
    </lineage>
</organism>
<gene>
    <name evidence="2" type="ORF">DS837_16895</name>
</gene>
<evidence type="ECO:0000313" key="3">
    <source>
        <dbReference type="Proteomes" id="UP000476837"/>
    </source>
</evidence>
<dbReference type="AlphaFoldDB" id="A0A6L3AZB1"/>
<feature type="region of interest" description="Disordered" evidence="1">
    <location>
        <begin position="1"/>
        <end position="20"/>
    </location>
</feature>
<dbReference type="EMBL" id="QOKV01000010">
    <property type="protein sequence ID" value="KAA0684711.1"/>
    <property type="molecule type" value="Genomic_DNA"/>
</dbReference>
<evidence type="ECO:0000313" key="2">
    <source>
        <dbReference type="EMBL" id="KAA0684711.1"/>
    </source>
</evidence>